<keyword evidence="13 15" id="KW-0472">Membrane</keyword>
<evidence type="ECO:0000256" key="14">
    <source>
        <dbReference type="SAM" id="Coils"/>
    </source>
</evidence>
<evidence type="ECO:0000256" key="15">
    <source>
        <dbReference type="SAM" id="Phobius"/>
    </source>
</evidence>
<evidence type="ECO:0000256" key="11">
    <source>
        <dbReference type="ARBA" id="ARBA00022989"/>
    </source>
</evidence>
<accession>A0A921LF91</accession>
<dbReference type="Pfam" id="PF00672">
    <property type="entry name" value="HAMP"/>
    <property type="match status" value="1"/>
</dbReference>
<gene>
    <name evidence="18" type="ORF">K8V82_10570</name>
</gene>
<evidence type="ECO:0000256" key="1">
    <source>
        <dbReference type="ARBA" id="ARBA00000085"/>
    </source>
</evidence>
<dbReference type="SUPFAM" id="SSF158472">
    <property type="entry name" value="HAMP domain-like"/>
    <property type="match status" value="1"/>
</dbReference>
<dbReference type="PROSITE" id="PS50109">
    <property type="entry name" value="HIS_KIN"/>
    <property type="match status" value="1"/>
</dbReference>
<dbReference type="Gene3D" id="6.10.340.10">
    <property type="match status" value="1"/>
</dbReference>
<dbReference type="PROSITE" id="PS50885">
    <property type="entry name" value="HAMP"/>
    <property type="match status" value="1"/>
</dbReference>
<dbReference type="GO" id="GO:0005524">
    <property type="term" value="F:ATP binding"/>
    <property type="evidence" value="ECO:0007669"/>
    <property type="project" value="UniProtKB-KW"/>
</dbReference>
<keyword evidence="10" id="KW-0067">ATP-binding</keyword>
<evidence type="ECO:0000256" key="4">
    <source>
        <dbReference type="ARBA" id="ARBA00022475"/>
    </source>
</evidence>
<dbReference type="Pfam" id="PF02518">
    <property type="entry name" value="HATPase_c"/>
    <property type="match status" value="1"/>
</dbReference>
<dbReference type="EMBL" id="DYVY01000178">
    <property type="protein sequence ID" value="HJF95213.1"/>
    <property type="molecule type" value="Genomic_DNA"/>
</dbReference>
<keyword evidence="6" id="KW-0808">Transferase</keyword>
<feature type="transmembrane region" description="Helical" evidence="15">
    <location>
        <begin position="16"/>
        <end position="35"/>
    </location>
</feature>
<keyword evidence="9 18" id="KW-0418">Kinase</keyword>
<dbReference type="CDD" id="cd06225">
    <property type="entry name" value="HAMP"/>
    <property type="match status" value="1"/>
</dbReference>
<evidence type="ECO:0000313" key="18">
    <source>
        <dbReference type="EMBL" id="HJF95213.1"/>
    </source>
</evidence>
<keyword evidence="4" id="KW-1003">Cell membrane</keyword>
<keyword evidence="12" id="KW-0902">Two-component regulatory system</keyword>
<dbReference type="InterPro" id="IPR010559">
    <property type="entry name" value="Sig_transdc_His_kin_internal"/>
</dbReference>
<dbReference type="InterPro" id="IPR036890">
    <property type="entry name" value="HATPase_C_sf"/>
</dbReference>
<dbReference type="PANTHER" id="PTHR34220:SF11">
    <property type="entry name" value="SENSOR PROTEIN KINASE HPTS"/>
    <property type="match status" value="1"/>
</dbReference>
<evidence type="ECO:0000256" key="13">
    <source>
        <dbReference type="ARBA" id="ARBA00023136"/>
    </source>
</evidence>
<comment type="subcellular location">
    <subcellularLocation>
        <location evidence="2">Cell membrane</location>
        <topology evidence="2">Multi-pass membrane protein</topology>
    </subcellularLocation>
</comment>
<evidence type="ECO:0000256" key="8">
    <source>
        <dbReference type="ARBA" id="ARBA00022741"/>
    </source>
</evidence>
<feature type="domain" description="Histidine kinase" evidence="16">
    <location>
        <begin position="382"/>
        <end position="489"/>
    </location>
</feature>
<keyword evidence="8" id="KW-0547">Nucleotide-binding</keyword>
<evidence type="ECO:0000256" key="6">
    <source>
        <dbReference type="ARBA" id="ARBA00022679"/>
    </source>
</evidence>
<reference evidence="18" key="1">
    <citation type="journal article" date="2021" name="PeerJ">
        <title>Extensive microbial diversity within the chicken gut microbiome revealed by metagenomics and culture.</title>
        <authorList>
            <person name="Gilroy R."/>
            <person name="Ravi A."/>
            <person name="Getino M."/>
            <person name="Pursley I."/>
            <person name="Horton D.L."/>
            <person name="Alikhan N.F."/>
            <person name="Baker D."/>
            <person name="Gharbi K."/>
            <person name="Hall N."/>
            <person name="Watson M."/>
            <person name="Adriaenssens E.M."/>
            <person name="Foster-Nyarko E."/>
            <person name="Jarju S."/>
            <person name="Secka A."/>
            <person name="Antonio M."/>
            <person name="Oren A."/>
            <person name="Chaudhuri R.R."/>
            <person name="La Ragione R."/>
            <person name="Hildebrand F."/>
            <person name="Pallen M.J."/>
        </authorList>
    </citation>
    <scope>NUCLEOTIDE SEQUENCE</scope>
    <source>
        <strain evidence="18">ChiSjej5B23-16112</strain>
    </source>
</reference>
<evidence type="ECO:0000256" key="3">
    <source>
        <dbReference type="ARBA" id="ARBA00012438"/>
    </source>
</evidence>
<protein>
    <recommendedName>
        <fullName evidence="3">histidine kinase</fullName>
        <ecNumber evidence="3">2.7.13.3</ecNumber>
    </recommendedName>
</protein>
<evidence type="ECO:0000256" key="10">
    <source>
        <dbReference type="ARBA" id="ARBA00022840"/>
    </source>
</evidence>
<reference evidence="18" key="2">
    <citation type="submission" date="2021-09" db="EMBL/GenBank/DDBJ databases">
        <authorList>
            <person name="Gilroy R."/>
        </authorList>
    </citation>
    <scope>NUCLEOTIDE SEQUENCE</scope>
    <source>
        <strain evidence="18">ChiSjej5B23-16112</strain>
    </source>
</reference>
<dbReference type="SMART" id="SM00304">
    <property type="entry name" value="HAMP"/>
    <property type="match status" value="1"/>
</dbReference>
<dbReference type="Gene3D" id="3.30.565.10">
    <property type="entry name" value="Histidine kinase-like ATPase, C-terminal domain"/>
    <property type="match status" value="1"/>
</dbReference>
<dbReference type="Proteomes" id="UP000769156">
    <property type="component" value="Unassembled WGS sequence"/>
</dbReference>
<dbReference type="InterPro" id="IPR003594">
    <property type="entry name" value="HATPase_dom"/>
</dbReference>
<evidence type="ECO:0000256" key="2">
    <source>
        <dbReference type="ARBA" id="ARBA00004651"/>
    </source>
</evidence>
<feature type="domain" description="HAMP" evidence="17">
    <location>
        <begin position="204"/>
        <end position="257"/>
    </location>
</feature>
<dbReference type="GO" id="GO:0005886">
    <property type="term" value="C:plasma membrane"/>
    <property type="evidence" value="ECO:0007669"/>
    <property type="project" value="UniProtKB-SubCell"/>
</dbReference>
<name>A0A921LF91_9FIRM</name>
<feature type="coiled-coil region" evidence="14">
    <location>
        <begin position="253"/>
        <end position="291"/>
    </location>
</feature>
<evidence type="ECO:0000256" key="5">
    <source>
        <dbReference type="ARBA" id="ARBA00022553"/>
    </source>
</evidence>
<dbReference type="SUPFAM" id="SSF55874">
    <property type="entry name" value="ATPase domain of HSP90 chaperone/DNA topoisomerase II/histidine kinase"/>
    <property type="match status" value="1"/>
</dbReference>
<dbReference type="InterPro" id="IPR003660">
    <property type="entry name" value="HAMP_dom"/>
</dbReference>
<keyword evidence="11 15" id="KW-1133">Transmembrane helix</keyword>
<comment type="caution">
    <text evidence="18">The sequence shown here is derived from an EMBL/GenBank/DDBJ whole genome shotgun (WGS) entry which is preliminary data.</text>
</comment>
<dbReference type="EC" id="2.7.13.3" evidence="3"/>
<proteinExistence type="predicted"/>
<evidence type="ECO:0000313" key="19">
    <source>
        <dbReference type="Proteomes" id="UP000769156"/>
    </source>
</evidence>
<dbReference type="Pfam" id="PF06580">
    <property type="entry name" value="His_kinase"/>
    <property type="match status" value="1"/>
</dbReference>
<dbReference type="AlphaFoldDB" id="A0A921LF91"/>
<comment type="catalytic activity">
    <reaction evidence="1">
        <text>ATP + protein L-histidine = ADP + protein N-phospho-L-histidine.</text>
        <dbReference type="EC" id="2.7.13.3"/>
    </reaction>
</comment>
<dbReference type="PANTHER" id="PTHR34220">
    <property type="entry name" value="SENSOR HISTIDINE KINASE YPDA"/>
    <property type="match status" value="1"/>
</dbReference>
<evidence type="ECO:0000256" key="9">
    <source>
        <dbReference type="ARBA" id="ARBA00022777"/>
    </source>
</evidence>
<keyword evidence="5" id="KW-0597">Phosphoprotein</keyword>
<dbReference type="InterPro" id="IPR005467">
    <property type="entry name" value="His_kinase_dom"/>
</dbReference>
<evidence type="ECO:0000256" key="7">
    <source>
        <dbReference type="ARBA" id="ARBA00022692"/>
    </source>
</evidence>
<evidence type="ECO:0000259" key="16">
    <source>
        <dbReference type="PROSITE" id="PS50109"/>
    </source>
</evidence>
<sequence length="500" mass="57153">MEESHSKSIRVKLVEIFVMVSITVFVIVIFIYYNLNRTIREMDTVYNSNIQFNDLSANVSDIQNSLYQYLNTKSSDALEDYYRYSQDYQELLDVLNQEVSSDPAKLAEKNIYYLSQTYLEMTDEAVERKRGRDAAGVREAYQETEEIYGFIQANINSINTSTFVSNARSYSNLRVILSYTTGFSICVLFAVIAIAVGWIIIMTRSITKPLIELANAATEIAQGNIEVDFPIVETGDEVSVVAKACNKMIGSIRNYIEETKKNYERENELAANELRMKNDLKEAQLKYLQAQINPHFLFNSLNAGAQLAMMEGAEKACMFIQNMADFFRYNVRKMEKDVTLQEELQLVDNYIYILNVRFAGDIHYSRQINEKLLHISMPSMILQPIIENAVNHGIREMEGEGCIHLSVFGEEDEVCIEITDNGVGIEPEIAEKIMRGENAHSMSGRDSEGIGLDNVINRLRSYYGRQHVFEIKRRETGGTSVTLYIPKEGKEREDDENTDL</sequence>
<dbReference type="SMART" id="SM00387">
    <property type="entry name" value="HATPase_c"/>
    <property type="match status" value="1"/>
</dbReference>
<keyword evidence="7 15" id="KW-0812">Transmembrane</keyword>
<dbReference type="InterPro" id="IPR050640">
    <property type="entry name" value="Bact_2-comp_sensor_kinase"/>
</dbReference>
<organism evidence="18 19">
    <name type="scientific">Lachnoclostridium phocaeense</name>
    <dbReference type="NCBI Taxonomy" id="1871021"/>
    <lineage>
        <taxon>Bacteria</taxon>
        <taxon>Bacillati</taxon>
        <taxon>Bacillota</taxon>
        <taxon>Clostridia</taxon>
        <taxon>Lachnospirales</taxon>
        <taxon>Lachnospiraceae</taxon>
    </lineage>
</organism>
<keyword evidence="14" id="KW-0175">Coiled coil</keyword>
<evidence type="ECO:0000256" key="12">
    <source>
        <dbReference type="ARBA" id="ARBA00023012"/>
    </source>
</evidence>
<dbReference type="GO" id="GO:0000155">
    <property type="term" value="F:phosphorelay sensor kinase activity"/>
    <property type="evidence" value="ECO:0007669"/>
    <property type="project" value="InterPro"/>
</dbReference>
<feature type="transmembrane region" description="Helical" evidence="15">
    <location>
        <begin position="176"/>
        <end position="201"/>
    </location>
</feature>
<evidence type="ECO:0000259" key="17">
    <source>
        <dbReference type="PROSITE" id="PS50885"/>
    </source>
</evidence>